<accession>A0ABP7P8R8</accession>
<dbReference type="EMBL" id="BAABBO010000009">
    <property type="protein sequence ID" value="GAA3961620.1"/>
    <property type="molecule type" value="Genomic_DNA"/>
</dbReference>
<evidence type="ECO:0000313" key="3">
    <source>
        <dbReference type="Proteomes" id="UP001501337"/>
    </source>
</evidence>
<reference evidence="3" key="1">
    <citation type="journal article" date="2019" name="Int. J. Syst. Evol. Microbiol.">
        <title>The Global Catalogue of Microorganisms (GCM) 10K type strain sequencing project: providing services to taxonomists for standard genome sequencing and annotation.</title>
        <authorList>
            <consortium name="The Broad Institute Genomics Platform"/>
            <consortium name="The Broad Institute Genome Sequencing Center for Infectious Disease"/>
            <person name="Wu L."/>
            <person name="Ma J."/>
        </authorList>
    </citation>
    <scope>NUCLEOTIDE SEQUENCE [LARGE SCALE GENOMIC DNA]</scope>
    <source>
        <strain evidence="3">JCM 17555</strain>
    </source>
</reference>
<name>A0ABP7P8R8_9GAMM</name>
<keyword evidence="1" id="KW-0812">Transmembrane</keyword>
<evidence type="ECO:0000256" key="1">
    <source>
        <dbReference type="SAM" id="Phobius"/>
    </source>
</evidence>
<feature type="transmembrane region" description="Helical" evidence="1">
    <location>
        <begin position="96"/>
        <end position="117"/>
    </location>
</feature>
<gene>
    <name evidence="2" type="ORF">GCM10022278_19580</name>
</gene>
<comment type="caution">
    <text evidence="2">The sequence shown here is derived from an EMBL/GenBank/DDBJ whole genome shotgun (WGS) entry which is preliminary data.</text>
</comment>
<keyword evidence="1" id="KW-0472">Membrane</keyword>
<feature type="transmembrane region" description="Helical" evidence="1">
    <location>
        <begin position="72"/>
        <end position="90"/>
    </location>
</feature>
<evidence type="ECO:0000313" key="2">
    <source>
        <dbReference type="EMBL" id="GAA3961620.1"/>
    </source>
</evidence>
<dbReference type="Proteomes" id="UP001501337">
    <property type="component" value="Unassembled WGS sequence"/>
</dbReference>
<proteinExistence type="predicted"/>
<keyword evidence="1" id="KW-1133">Transmembrane helix</keyword>
<protein>
    <submittedName>
        <fullName evidence="2">Uncharacterized protein</fullName>
    </submittedName>
</protein>
<organism evidence="2 3">
    <name type="scientific">Allohahella marinimesophila</name>
    <dbReference type="NCBI Taxonomy" id="1054972"/>
    <lineage>
        <taxon>Bacteria</taxon>
        <taxon>Pseudomonadati</taxon>
        <taxon>Pseudomonadota</taxon>
        <taxon>Gammaproteobacteria</taxon>
        <taxon>Oceanospirillales</taxon>
        <taxon>Hahellaceae</taxon>
        <taxon>Allohahella</taxon>
    </lineage>
</organism>
<keyword evidence="3" id="KW-1185">Reference proteome</keyword>
<sequence>MLIWEYGLIEVLDSPVFGIGFADWRRPAFMVSPSVDSFWLLTAMRFGLPSIVSVLAILIYTSYRMYNGRFGILSDHVVGWATAMLGIFFVGVTVHFWASSFVLLAVMIGVGVSLSSFKASYIHNLKVERTMKTVEVV</sequence>
<feature type="transmembrane region" description="Helical" evidence="1">
    <location>
        <begin position="38"/>
        <end position="60"/>
    </location>
</feature>